<dbReference type="InParanoid" id="A0A804RAX6"/>
<evidence type="ECO:0000256" key="1">
    <source>
        <dbReference type="SAM" id="MobiDB-lite"/>
    </source>
</evidence>
<organism evidence="2 3">
    <name type="scientific">Zea mays</name>
    <name type="common">Maize</name>
    <dbReference type="NCBI Taxonomy" id="4577"/>
    <lineage>
        <taxon>Eukaryota</taxon>
        <taxon>Viridiplantae</taxon>
        <taxon>Streptophyta</taxon>
        <taxon>Embryophyta</taxon>
        <taxon>Tracheophyta</taxon>
        <taxon>Spermatophyta</taxon>
        <taxon>Magnoliopsida</taxon>
        <taxon>Liliopsida</taxon>
        <taxon>Poales</taxon>
        <taxon>Poaceae</taxon>
        <taxon>PACMAD clade</taxon>
        <taxon>Panicoideae</taxon>
        <taxon>Andropogonodae</taxon>
        <taxon>Andropogoneae</taxon>
        <taxon>Tripsacinae</taxon>
        <taxon>Zea</taxon>
    </lineage>
</organism>
<reference evidence="2" key="2">
    <citation type="submission" date="2019-07" db="EMBL/GenBank/DDBJ databases">
        <authorList>
            <person name="Seetharam A."/>
            <person name="Woodhouse M."/>
            <person name="Cannon E."/>
        </authorList>
    </citation>
    <scope>NUCLEOTIDE SEQUENCE [LARGE SCALE GENOMIC DNA]</scope>
    <source>
        <strain evidence="2">cv. B73</strain>
    </source>
</reference>
<evidence type="ECO:0000313" key="3">
    <source>
        <dbReference type="Proteomes" id="UP000007305"/>
    </source>
</evidence>
<dbReference type="Gene3D" id="2.60.120.200">
    <property type="match status" value="1"/>
</dbReference>
<name>A0A804RAX6_MAIZE</name>
<dbReference type="EnsemblPlants" id="Zm00001eb411860_T001">
    <property type="protein sequence ID" value="Zm00001eb411860_P001"/>
    <property type="gene ID" value="Zm00001eb411860"/>
</dbReference>
<sequence length="148" mass="16917">MRLLSSLQRRPARRARPLTAQHASSRAGRTRTVDRRIGASSTSCSWALRATAPGADLRREFEDDLDLYVLKPLKYIGIEVWQVKAGSVFDNILICDDPKYARKVVEKTWGANREAEKEAFEEAEKERKAREDRRGNMEATDHPFAEID</sequence>
<proteinExistence type="predicted"/>
<dbReference type="PANTHER" id="PTHR11073">
    <property type="entry name" value="CALRETICULIN AND CALNEXIN"/>
    <property type="match status" value="1"/>
</dbReference>
<dbReference type="InterPro" id="IPR001580">
    <property type="entry name" value="Calret/calnex"/>
</dbReference>
<feature type="region of interest" description="Disordered" evidence="1">
    <location>
        <begin position="1"/>
        <end position="32"/>
    </location>
</feature>
<dbReference type="GO" id="GO:0006457">
    <property type="term" value="P:protein folding"/>
    <property type="evidence" value="ECO:0007669"/>
    <property type="project" value="InterPro"/>
</dbReference>
<keyword evidence="3" id="KW-1185">Reference proteome</keyword>
<feature type="region of interest" description="Disordered" evidence="1">
    <location>
        <begin position="113"/>
        <end position="148"/>
    </location>
</feature>
<dbReference type="PANTHER" id="PTHR11073:SF45">
    <property type="entry name" value="CALRETICULIN-3"/>
    <property type="match status" value="1"/>
</dbReference>
<dbReference type="GO" id="GO:0005509">
    <property type="term" value="F:calcium ion binding"/>
    <property type="evidence" value="ECO:0007669"/>
    <property type="project" value="InterPro"/>
</dbReference>
<evidence type="ECO:0008006" key="4">
    <source>
        <dbReference type="Google" id="ProtNLM"/>
    </source>
</evidence>
<dbReference type="AlphaFoldDB" id="A0A804RAX6"/>
<reference evidence="3" key="1">
    <citation type="journal article" date="2009" name="Science">
        <title>The B73 maize genome: complexity, diversity, and dynamics.</title>
        <authorList>
            <person name="Schnable P.S."/>
            <person name="Ware D."/>
            <person name="Fulton R.S."/>
            <person name="Stein J.C."/>
            <person name="Wei F."/>
            <person name="Pasternak S."/>
            <person name="Liang C."/>
            <person name="Zhang J."/>
            <person name="Fulton L."/>
            <person name="Graves T.A."/>
            <person name="Minx P."/>
            <person name="Reily A.D."/>
            <person name="Courtney L."/>
            <person name="Kruchowski S.S."/>
            <person name="Tomlinson C."/>
            <person name="Strong C."/>
            <person name="Delehaunty K."/>
            <person name="Fronick C."/>
            <person name="Courtney B."/>
            <person name="Rock S.M."/>
            <person name="Belter E."/>
            <person name="Du F."/>
            <person name="Kim K."/>
            <person name="Abbott R.M."/>
            <person name="Cotton M."/>
            <person name="Levy A."/>
            <person name="Marchetto P."/>
            <person name="Ochoa K."/>
            <person name="Jackson S.M."/>
            <person name="Gillam B."/>
            <person name="Chen W."/>
            <person name="Yan L."/>
            <person name="Higginbotham J."/>
            <person name="Cardenas M."/>
            <person name="Waligorski J."/>
            <person name="Applebaum E."/>
            <person name="Phelps L."/>
            <person name="Falcone J."/>
            <person name="Kanchi K."/>
            <person name="Thane T."/>
            <person name="Scimone A."/>
            <person name="Thane N."/>
            <person name="Henke J."/>
            <person name="Wang T."/>
            <person name="Ruppert J."/>
            <person name="Shah N."/>
            <person name="Rotter K."/>
            <person name="Hodges J."/>
            <person name="Ingenthron E."/>
            <person name="Cordes M."/>
            <person name="Kohlberg S."/>
            <person name="Sgro J."/>
            <person name="Delgado B."/>
            <person name="Mead K."/>
            <person name="Chinwalla A."/>
            <person name="Leonard S."/>
            <person name="Crouse K."/>
            <person name="Collura K."/>
            <person name="Kudrna D."/>
            <person name="Currie J."/>
            <person name="He R."/>
            <person name="Angelova A."/>
            <person name="Rajasekar S."/>
            <person name="Mueller T."/>
            <person name="Lomeli R."/>
            <person name="Scara G."/>
            <person name="Ko A."/>
            <person name="Delaney K."/>
            <person name="Wissotski M."/>
            <person name="Lopez G."/>
            <person name="Campos D."/>
            <person name="Braidotti M."/>
            <person name="Ashley E."/>
            <person name="Golser W."/>
            <person name="Kim H."/>
            <person name="Lee S."/>
            <person name="Lin J."/>
            <person name="Dujmic Z."/>
            <person name="Kim W."/>
            <person name="Talag J."/>
            <person name="Zuccolo A."/>
            <person name="Fan C."/>
            <person name="Sebastian A."/>
            <person name="Kramer M."/>
            <person name="Spiegel L."/>
            <person name="Nascimento L."/>
            <person name="Zutavern T."/>
            <person name="Miller B."/>
            <person name="Ambroise C."/>
            <person name="Muller S."/>
            <person name="Spooner W."/>
            <person name="Narechania A."/>
            <person name="Ren L."/>
            <person name="Wei S."/>
            <person name="Kumari S."/>
            <person name="Faga B."/>
            <person name="Levy M.J."/>
            <person name="McMahan L."/>
            <person name="Van Buren P."/>
            <person name="Vaughn M.W."/>
            <person name="Ying K."/>
            <person name="Yeh C.-T."/>
            <person name="Emrich S.J."/>
            <person name="Jia Y."/>
            <person name="Kalyanaraman A."/>
            <person name="Hsia A.-P."/>
            <person name="Barbazuk W.B."/>
            <person name="Baucom R.S."/>
            <person name="Brutnell T.P."/>
            <person name="Carpita N.C."/>
            <person name="Chaparro C."/>
            <person name="Chia J.-M."/>
            <person name="Deragon J.-M."/>
            <person name="Estill J.C."/>
            <person name="Fu Y."/>
            <person name="Jeddeloh J.A."/>
            <person name="Han Y."/>
            <person name="Lee H."/>
            <person name="Li P."/>
            <person name="Lisch D.R."/>
            <person name="Liu S."/>
            <person name="Liu Z."/>
            <person name="Nagel D.H."/>
            <person name="McCann M.C."/>
            <person name="SanMiguel P."/>
            <person name="Myers A.M."/>
            <person name="Nettleton D."/>
            <person name="Nguyen J."/>
            <person name="Penning B.W."/>
            <person name="Ponnala L."/>
            <person name="Schneider K.L."/>
            <person name="Schwartz D.C."/>
            <person name="Sharma A."/>
            <person name="Soderlund C."/>
            <person name="Springer N.M."/>
            <person name="Sun Q."/>
            <person name="Wang H."/>
            <person name="Waterman M."/>
            <person name="Westerman R."/>
            <person name="Wolfgruber T.K."/>
            <person name="Yang L."/>
            <person name="Yu Y."/>
            <person name="Zhang L."/>
            <person name="Zhou S."/>
            <person name="Zhu Q."/>
            <person name="Bennetzen J.L."/>
            <person name="Dawe R.K."/>
            <person name="Jiang J."/>
            <person name="Jiang N."/>
            <person name="Presting G.G."/>
            <person name="Wessler S.R."/>
            <person name="Aluru S."/>
            <person name="Martienssen R.A."/>
            <person name="Clifton S.W."/>
            <person name="McCombie W.R."/>
            <person name="Wing R.A."/>
            <person name="Wilson R.K."/>
        </authorList>
    </citation>
    <scope>NUCLEOTIDE SEQUENCE [LARGE SCALE GENOMIC DNA]</scope>
    <source>
        <strain evidence="3">cv. B73</strain>
    </source>
</reference>
<reference evidence="2" key="3">
    <citation type="submission" date="2021-05" db="UniProtKB">
        <authorList>
            <consortium name="EnsemblPlants"/>
        </authorList>
    </citation>
    <scope>IDENTIFICATION</scope>
    <source>
        <strain evidence="2">cv. B73</strain>
    </source>
</reference>
<protein>
    <recommendedName>
        <fullName evidence="4">Calreticulin</fullName>
    </recommendedName>
</protein>
<accession>A0A804RAX6</accession>
<evidence type="ECO:0000313" key="2">
    <source>
        <dbReference type="EnsemblPlants" id="Zm00001eb411860_P001"/>
    </source>
</evidence>
<dbReference type="GO" id="GO:0051082">
    <property type="term" value="F:unfolded protein binding"/>
    <property type="evidence" value="ECO:0007669"/>
    <property type="project" value="InterPro"/>
</dbReference>
<dbReference type="Gramene" id="Zm00001eb411860_T001">
    <property type="protein sequence ID" value="Zm00001eb411860_P001"/>
    <property type="gene ID" value="Zm00001eb411860"/>
</dbReference>
<dbReference type="Proteomes" id="UP000007305">
    <property type="component" value="Chromosome 10"/>
</dbReference>
<dbReference type="GO" id="GO:0005783">
    <property type="term" value="C:endoplasmic reticulum"/>
    <property type="evidence" value="ECO:0007669"/>
    <property type="project" value="InterPro"/>
</dbReference>